<dbReference type="InterPro" id="IPR038770">
    <property type="entry name" value="Na+/solute_symporter_sf"/>
</dbReference>
<evidence type="ECO:0000256" key="4">
    <source>
        <dbReference type="ARBA" id="ARBA00022538"/>
    </source>
</evidence>
<evidence type="ECO:0000259" key="11">
    <source>
        <dbReference type="PROSITE" id="PS51201"/>
    </source>
</evidence>
<feature type="transmembrane region" description="Helical" evidence="10">
    <location>
        <begin position="73"/>
        <end position="91"/>
    </location>
</feature>
<feature type="transmembrane region" description="Helical" evidence="10">
    <location>
        <begin position="233"/>
        <end position="251"/>
    </location>
</feature>
<feature type="transmembrane region" description="Helical" evidence="10">
    <location>
        <begin position="103"/>
        <end position="124"/>
    </location>
</feature>
<name>A0ABN1M9S1_9SPHN</name>
<keyword evidence="8" id="KW-0406">Ion transport</keyword>
<dbReference type="Gene3D" id="1.20.1530.20">
    <property type="match status" value="1"/>
</dbReference>
<dbReference type="EMBL" id="BAAAFE010000009">
    <property type="protein sequence ID" value="GAA0866095.1"/>
    <property type="molecule type" value="Genomic_DNA"/>
</dbReference>
<dbReference type="SUPFAM" id="SSF51735">
    <property type="entry name" value="NAD(P)-binding Rossmann-fold domains"/>
    <property type="match status" value="1"/>
</dbReference>
<dbReference type="PROSITE" id="PS51201">
    <property type="entry name" value="RCK_N"/>
    <property type="match status" value="1"/>
</dbReference>
<comment type="subcellular location">
    <subcellularLocation>
        <location evidence="1">Membrane</location>
        <topology evidence="1">Multi-pass membrane protein</topology>
    </subcellularLocation>
</comment>
<evidence type="ECO:0000256" key="3">
    <source>
        <dbReference type="ARBA" id="ARBA00022449"/>
    </source>
</evidence>
<organism evidence="12 13">
    <name type="scientific">Sphingopyxis soli</name>
    <dbReference type="NCBI Taxonomy" id="592051"/>
    <lineage>
        <taxon>Bacteria</taxon>
        <taxon>Pseudomonadati</taxon>
        <taxon>Pseudomonadota</taxon>
        <taxon>Alphaproteobacteria</taxon>
        <taxon>Sphingomonadales</taxon>
        <taxon>Sphingomonadaceae</taxon>
        <taxon>Sphingopyxis</taxon>
    </lineage>
</organism>
<evidence type="ECO:0000256" key="5">
    <source>
        <dbReference type="ARBA" id="ARBA00022692"/>
    </source>
</evidence>
<keyword evidence="3" id="KW-0050">Antiport</keyword>
<keyword evidence="13" id="KW-1185">Reference proteome</keyword>
<feature type="transmembrane region" description="Helical" evidence="10">
    <location>
        <begin position="340"/>
        <end position="362"/>
    </location>
</feature>
<dbReference type="PANTHER" id="PTHR46157:SF8">
    <property type="entry name" value="GLUTATHIONE-REGULATED POTASSIUM-EFFLUX SYSTEM PROTEIN"/>
    <property type="match status" value="1"/>
</dbReference>
<protein>
    <submittedName>
        <fullName evidence="12">Monovalent cation:proton antiporter-2 (CPA2) family protein</fullName>
    </submittedName>
</protein>
<keyword evidence="7 10" id="KW-1133">Transmembrane helix</keyword>
<dbReference type="Proteomes" id="UP001500738">
    <property type="component" value="Unassembled WGS sequence"/>
</dbReference>
<sequence>MSPILLSAEAAASASETATDTALFEGAILLGVATLLVLIFRRLGLGAVLGYLIAGALVGPHGLGLVGGGESKLAFAEIGIAFLLFLVGLELHPRRLWQMRKAIFGLGSAQVVITGLILAGLILLTLGFSWQAALALGLPLALSSTAQVLPSLKSSGRINSPFGEKAFSILLFQDLAIVPMITIIAALSRAPADPSAPPGWQMGLYTVGAIAVLVLVGRFLVNPLLRLIGRYGERELFVVVGLLAVLASAAFMHSLHLSTALGAFIAGMMLADSPYRHEIEADIEPFRLVLLGLFFLAVGMVLDVNVVLQKPVQVIALAAGLVAVKVVVLTLLVRAFGKPWSMCLGLGLLLSQGGEFGFLLFTQAADALLIAPEAASLFSAVVTLSMVTTPFLMLFARNLEFSPGVDTDLDDPENAPRGSSIVIGYGRFGQIVAQMLHAVDCSVTLIDKKPSQIELSGRFDTKVYFGDGLRIDVLRRAGAEEARLIVFCTDDRTIDAAALAPIVEAFPNARVLTRVFDRRQLLAIEGSGAVGAVREVFESSIALGLMALRQLEVEPREIEDVESALRQLDAERLDMQISEGDIAAGRDYRFVAGGGRQASSVLEALRERRQAAKRAREEAEADQAA</sequence>
<evidence type="ECO:0000313" key="12">
    <source>
        <dbReference type="EMBL" id="GAA0866095.1"/>
    </source>
</evidence>
<evidence type="ECO:0000256" key="10">
    <source>
        <dbReference type="SAM" id="Phobius"/>
    </source>
</evidence>
<keyword evidence="4" id="KW-0633">Potassium transport</keyword>
<dbReference type="InterPro" id="IPR003148">
    <property type="entry name" value="RCK_N"/>
</dbReference>
<dbReference type="PANTHER" id="PTHR46157">
    <property type="entry name" value="K(+) EFFLUX ANTIPORTER 3, CHLOROPLASTIC"/>
    <property type="match status" value="1"/>
</dbReference>
<feature type="transmembrane region" description="Helical" evidence="10">
    <location>
        <begin position="314"/>
        <end position="333"/>
    </location>
</feature>
<feature type="transmembrane region" description="Helical" evidence="10">
    <location>
        <begin position="130"/>
        <end position="149"/>
    </location>
</feature>
<keyword evidence="9 10" id="KW-0472">Membrane</keyword>
<keyword evidence="5 10" id="KW-0812">Transmembrane</keyword>
<keyword evidence="2" id="KW-0813">Transport</keyword>
<reference evidence="12 13" key="1">
    <citation type="journal article" date="2019" name="Int. J. Syst. Evol. Microbiol.">
        <title>The Global Catalogue of Microorganisms (GCM) 10K type strain sequencing project: providing services to taxonomists for standard genome sequencing and annotation.</title>
        <authorList>
            <consortium name="The Broad Institute Genomics Platform"/>
            <consortium name="The Broad Institute Genome Sequencing Center for Infectious Disease"/>
            <person name="Wu L."/>
            <person name="Ma J."/>
        </authorList>
    </citation>
    <scope>NUCLEOTIDE SEQUENCE [LARGE SCALE GENOMIC DNA]</scope>
    <source>
        <strain evidence="12 13">JCM 15910</strain>
    </source>
</reference>
<dbReference type="RefSeq" id="WP_215355186.1">
    <property type="nucleotide sequence ID" value="NZ_BAAAFE010000009.1"/>
</dbReference>
<evidence type="ECO:0000256" key="6">
    <source>
        <dbReference type="ARBA" id="ARBA00022958"/>
    </source>
</evidence>
<gene>
    <name evidence="12" type="ORF">GCM10009115_27300</name>
</gene>
<dbReference type="Pfam" id="PF02254">
    <property type="entry name" value="TrkA_N"/>
    <property type="match status" value="1"/>
</dbReference>
<dbReference type="Pfam" id="PF00999">
    <property type="entry name" value="Na_H_Exchanger"/>
    <property type="match status" value="1"/>
</dbReference>
<comment type="caution">
    <text evidence="12">The sequence shown here is derived from an EMBL/GenBank/DDBJ whole genome shotgun (WGS) entry which is preliminary data.</text>
</comment>
<feature type="transmembrane region" description="Helical" evidence="10">
    <location>
        <begin position="22"/>
        <end position="40"/>
    </location>
</feature>
<accession>A0ABN1M9S1</accession>
<feature type="transmembrane region" description="Helical" evidence="10">
    <location>
        <begin position="202"/>
        <end position="221"/>
    </location>
</feature>
<dbReference type="Gene3D" id="3.40.50.720">
    <property type="entry name" value="NAD(P)-binding Rossmann-like Domain"/>
    <property type="match status" value="1"/>
</dbReference>
<dbReference type="InterPro" id="IPR006153">
    <property type="entry name" value="Cation/H_exchanger_TM"/>
</dbReference>
<dbReference type="InterPro" id="IPR036291">
    <property type="entry name" value="NAD(P)-bd_dom_sf"/>
</dbReference>
<evidence type="ECO:0000256" key="7">
    <source>
        <dbReference type="ARBA" id="ARBA00022989"/>
    </source>
</evidence>
<evidence type="ECO:0000313" key="13">
    <source>
        <dbReference type="Proteomes" id="UP001500738"/>
    </source>
</evidence>
<evidence type="ECO:0000256" key="9">
    <source>
        <dbReference type="ARBA" id="ARBA00023136"/>
    </source>
</evidence>
<evidence type="ECO:0000256" key="2">
    <source>
        <dbReference type="ARBA" id="ARBA00022448"/>
    </source>
</evidence>
<feature type="domain" description="RCK N-terminal" evidence="11">
    <location>
        <begin position="417"/>
        <end position="537"/>
    </location>
</feature>
<feature type="transmembrane region" description="Helical" evidence="10">
    <location>
        <begin position="169"/>
        <end position="190"/>
    </location>
</feature>
<feature type="transmembrane region" description="Helical" evidence="10">
    <location>
        <begin position="374"/>
        <end position="395"/>
    </location>
</feature>
<feature type="transmembrane region" description="Helical" evidence="10">
    <location>
        <begin position="47"/>
        <end position="67"/>
    </location>
</feature>
<evidence type="ECO:0000256" key="8">
    <source>
        <dbReference type="ARBA" id="ARBA00023065"/>
    </source>
</evidence>
<feature type="transmembrane region" description="Helical" evidence="10">
    <location>
        <begin position="287"/>
        <end position="308"/>
    </location>
</feature>
<proteinExistence type="predicted"/>
<keyword evidence="6" id="KW-0630">Potassium</keyword>
<evidence type="ECO:0000256" key="1">
    <source>
        <dbReference type="ARBA" id="ARBA00004141"/>
    </source>
</evidence>